<organism evidence="2 3">
    <name type="scientific">Psychroserpens algicola</name>
    <dbReference type="NCBI Taxonomy" id="1719034"/>
    <lineage>
        <taxon>Bacteria</taxon>
        <taxon>Pseudomonadati</taxon>
        <taxon>Bacteroidota</taxon>
        <taxon>Flavobacteriia</taxon>
        <taxon>Flavobacteriales</taxon>
        <taxon>Flavobacteriaceae</taxon>
        <taxon>Psychroserpens</taxon>
    </lineage>
</organism>
<proteinExistence type="predicted"/>
<dbReference type="Proteomes" id="UP001203687">
    <property type="component" value="Unassembled WGS sequence"/>
</dbReference>
<reference evidence="2" key="1">
    <citation type="submission" date="2022-04" db="EMBL/GenBank/DDBJ databases">
        <authorList>
            <person name="Ren T."/>
        </authorList>
    </citation>
    <scope>NUCLEOTIDE SEQUENCE</scope>
    <source>
        <strain evidence="2">F63249</strain>
    </source>
</reference>
<sequence>MLSLTDKFTIPGISNVDFYFDHKKRDTFYAIRSTPLIKRDQDNKLAFSYNLISRNAEIAYASSANKDLVETQLGQLLLTVDLALTNEEEKKALDYLRKMLNNNNKSALIRRHNRRYRLKPLTKKVEPKIAAPNWKNGTVTLNVLSGFGDTFTKSSSGEVKPSLVGWNSASLYATYGIEGSQLMYQALSEGVKDDDGNSEKTPLLATVNYTGLAIGYIANMEIKVSARSTDIYNFLETQNNEFIRDVKQGKRTRTRKFLGRTISKKTTTFDSKVDIDKSEIHNLVETMRQNKVIRVEVNDDLVTGERSQEEKEAQQALMANIMDMVTNTIIKSFFETAFIEDQETSEEGTTPQTGPGSTTEEAKKFDHVKDQNHSYYFKNKISKNKISNINFHFKKNSTVEFQVNPSGSLLAQLTDSERKAAVKILDVSSPEVQMMEVQVKVNADFEADNIHSVIVNLSYKQKDHKTGIVRQNARSFLFENGSEVHTFRVSMARNANGELIDFYKAEAKISYRGTADAPPPIVLDNISDRVLNISYDKLGFITTKVSAGDIDWAVVKEAIVDLEYISEPNKPDSKKQIRLTQDSPLGNWKCFMYGHKDKSYRYKKKWIYLDGTQSESDYITDTRETLVIDDDLVGRVKASFDVLMDPNYVTSAKVEILYKDEANAVNEEFSKWFSGSETWDWNMRLREGATNQFQYRYFAQFTDGLVKTSEWKTATSDENIDPIDLKRYQKSLTIDGGMLDWTKWKVVYVNVQHNDVENKYLKEETIRITSEDFMKTFEIMAFSPGSNVFEYTLKFAGTDQMIDLDPKTIKGGILLLENPEGDTDDKPIIDPLPPQDSESDNPIITPQ</sequence>
<feature type="compositionally biased region" description="Low complexity" evidence="1">
    <location>
        <begin position="347"/>
        <end position="359"/>
    </location>
</feature>
<keyword evidence="3" id="KW-1185">Reference proteome</keyword>
<evidence type="ECO:0000313" key="3">
    <source>
        <dbReference type="Proteomes" id="UP001203687"/>
    </source>
</evidence>
<name>A0ABT0H5D1_9FLAO</name>
<dbReference type="RefSeq" id="WP_248411442.1">
    <property type="nucleotide sequence ID" value="NZ_JALPQF010000001.1"/>
</dbReference>
<protein>
    <submittedName>
        <fullName evidence="2">Uncharacterized protein</fullName>
    </submittedName>
</protein>
<accession>A0ABT0H5D1</accession>
<dbReference type="EMBL" id="JALPQF010000001">
    <property type="protein sequence ID" value="MCK8479005.1"/>
    <property type="molecule type" value="Genomic_DNA"/>
</dbReference>
<comment type="caution">
    <text evidence="2">The sequence shown here is derived from an EMBL/GenBank/DDBJ whole genome shotgun (WGS) entry which is preliminary data.</text>
</comment>
<feature type="region of interest" description="Disordered" evidence="1">
    <location>
        <begin position="341"/>
        <end position="361"/>
    </location>
</feature>
<evidence type="ECO:0000313" key="2">
    <source>
        <dbReference type="EMBL" id="MCK8479005.1"/>
    </source>
</evidence>
<feature type="region of interest" description="Disordered" evidence="1">
    <location>
        <begin position="816"/>
        <end position="847"/>
    </location>
</feature>
<evidence type="ECO:0000256" key="1">
    <source>
        <dbReference type="SAM" id="MobiDB-lite"/>
    </source>
</evidence>
<gene>
    <name evidence="2" type="ORF">MUY34_00155</name>
</gene>